<evidence type="ECO:0008006" key="4">
    <source>
        <dbReference type="Google" id="ProtNLM"/>
    </source>
</evidence>
<accession>A0A225UHQ2</accession>
<organism evidence="2 3">
    <name type="scientific">Phytophthora megakarya</name>
    <dbReference type="NCBI Taxonomy" id="4795"/>
    <lineage>
        <taxon>Eukaryota</taxon>
        <taxon>Sar</taxon>
        <taxon>Stramenopiles</taxon>
        <taxon>Oomycota</taxon>
        <taxon>Peronosporomycetes</taxon>
        <taxon>Peronosporales</taxon>
        <taxon>Peronosporaceae</taxon>
        <taxon>Phytophthora</taxon>
    </lineage>
</organism>
<feature type="compositionally biased region" description="Basic and acidic residues" evidence="1">
    <location>
        <begin position="205"/>
        <end position="216"/>
    </location>
</feature>
<feature type="region of interest" description="Disordered" evidence="1">
    <location>
        <begin position="109"/>
        <end position="161"/>
    </location>
</feature>
<dbReference type="Proteomes" id="UP000198211">
    <property type="component" value="Unassembled WGS sequence"/>
</dbReference>
<keyword evidence="3" id="KW-1185">Reference proteome</keyword>
<name>A0A225UHQ2_9STRA</name>
<gene>
    <name evidence="2" type="ORF">PHMEG_00038418</name>
</gene>
<evidence type="ECO:0000313" key="3">
    <source>
        <dbReference type="Proteomes" id="UP000198211"/>
    </source>
</evidence>
<protein>
    <recommendedName>
        <fullName evidence="4">Eukaryotic/viral aspartic protease</fullName>
    </recommendedName>
</protein>
<reference evidence="3" key="1">
    <citation type="submission" date="2017-03" db="EMBL/GenBank/DDBJ databases">
        <title>Phytopthora megakarya and P. palmivora, two closely related causual agents of cacao black pod achieved similar genome size and gene model numbers by different mechanisms.</title>
        <authorList>
            <person name="Ali S."/>
            <person name="Shao J."/>
            <person name="Larry D.J."/>
            <person name="Kronmiller B."/>
            <person name="Shen D."/>
            <person name="Strem M.D."/>
            <person name="Melnick R.L."/>
            <person name="Guiltinan M.J."/>
            <person name="Tyler B.M."/>
            <person name="Meinhardt L.W."/>
            <person name="Bailey B.A."/>
        </authorList>
    </citation>
    <scope>NUCLEOTIDE SEQUENCE [LARGE SCALE GENOMIC DNA]</scope>
    <source>
        <strain evidence="3">zdho120</strain>
    </source>
</reference>
<dbReference type="AlphaFoldDB" id="A0A225UHQ2"/>
<dbReference type="EMBL" id="NBNE01017845">
    <property type="protein sequence ID" value="OWY92538.1"/>
    <property type="molecule type" value="Genomic_DNA"/>
</dbReference>
<feature type="region of interest" description="Disordered" evidence="1">
    <location>
        <begin position="178"/>
        <end position="216"/>
    </location>
</feature>
<sequence>MVGLAKNWHRQLSRTTKTKWADLLDSFQTQYCGLAWQYYHARKRSEEAPLDCLYRLNVAALRAKDSRSRTEAPKVRREHVDHYMETLGDPELADRLTLLRLADFTARGNEPRAGNADRIEISTEGPGQRSDSASPCRSTRDPSARSESEGVSGSDGSDSEGDLRRIFLAAAEEKLICTGGASQNPDPARSRTKASEGARISGRRSPGDRDHQDRERCSHCGSRKQTDLDCWKRLIWENCGKRGHPTDRCLYACRGCGDVHE</sequence>
<comment type="caution">
    <text evidence="2">The sequence shown here is derived from an EMBL/GenBank/DDBJ whole genome shotgun (WGS) entry which is preliminary data.</text>
</comment>
<feature type="compositionally biased region" description="Basic and acidic residues" evidence="1">
    <location>
        <begin position="138"/>
        <end position="148"/>
    </location>
</feature>
<proteinExistence type="predicted"/>
<evidence type="ECO:0000313" key="2">
    <source>
        <dbReference type="EMBL" id="OWY92538.1"/>
    </source>
</evidence>
<evidence type="ECO:0000256" key="1">
    <source>
        <dbReference type="SAM" id="MobiDB-lite"/>
    </source>
</evidence>